<protein>
    <submittedName>
        <fullName evidence="2">DUF3775 domain-containing protein</fullName>
    </submittedName>
</protein>
<dbReference type="Pfam" id="PF12616">
    <property type="entry name" value="DUF3775"/>
    <property type="match status" value="1"/>
</dbReference>
<keyword evidence="4" id="KW-1185">Reference proteome</keyword>
<dbReference type="RefSeq" id="WP_066608365.1">
    <property type="nucleotide sequence ID" value="NZ_FORY01000021.1"/>
</dbReference>
<dbReference type="AlphaFoldDB" id="A0A1I3W5J9"/>
<dbReference type="GeneID" id="98666450"/>
<dbReference type="STRING" id="576117.SAMN04488138_12114"/>
<organism evidence="3 4">
    <name type="scientific">Celeribacter halophilus</name>
    <dbReference type="NCBI Taxonomy" id="576117"/>
    <lineage>
        <taxon>Bacteria</taxon>
        <taxon>Pseudomonadati</taxon>
        <taxon>Pseudomonadota</taxon>
        <taxon>Alphaproteobacteria</taxon>
        <taxon>Rhodobacterales</taxon>
        <taxon>Roseobacteraceae</taxon>
        <taxon>Celeribacter</taxon>
    </lineage>
</organism>
<dbReference type="EMBL" id="FORY01000021">
    <property type="protein sequence ID" value="SFK02755.1"/>
    <property type="molecule type" value="Genomic_DNA"/>
</dbReference>
<name>A0A1I3W5J9_9RHOB</name>
<evidence type="ECO:0000313" key="3">
    <source>
        <dbReference type="EMBL" id="SFK02755.1"/>
    </source>
</evidence>
<reference evidence="2" key="2">
    <citation type="submission" date="2023-07" db="EMBL/GenBank/DDBJ databases">
        <title>Genome content predicts the carbon catabolic preferences of heterotrophic bacteria.</title>
        <authorList>
            <person name="Gralka M."/>
        </authorList>
    </citation>
    <scope>NUCLEOTIDE SEQUENCE</scope>
    <source>
        <strain evidence="2">I2M02</strain>
    </source>
</reference>
<dbReference type="EMBL" id="JAUOPJ010000014">
    <property type="protein sequence ID" value="MDO6458534.1"/>
    <property type="molecule type" value="Genomic_DNA"/>
</dbReference>
<proteinExistence type="predicted"/>
<dbReference type="Proteomes" id="UP001169823">
    <property type="component" value="Unassembled WGS sequence"/>
</dbReference>
<evidence type="ECO:0000313" key="2">
    <source>
        <dbReference type="EMBL" id="MDO6458534.1"/>
    </source>
</evidence>
<sequence>MDISPNKVAFVIVRARELGAKVGRWDRPGDEADGDTILEARPSDGTGRELQSFIRGLNEDEKAALVAITWIGRETFDDYAEAFETAKQEATGPTEKYLLGIPLLADYLEDGLERLGVDTSELEDELYRKA</sequence>
<accession>A0A1I3W5J9</accession>
<evidence type="ECO:0000256" key="1">
    <source>
        <dbReference type="SAM" id="MobiDB-lite"/>
    </source>
</evidence>
<dbReference type="OrthoDB" id="5641374at2"/>
<dbReference type="Proteomes" id="UP000183299">
    <property type="component" value="Unassembled WGS sequence"/>
</dbReference>
<reference evidence="3 4" key="1">
    <citation type="submission" date="2016-10" db="EMBL/GenBank/DDBJ databases">
        <authorList>
            <person name="de Groot N.N."/>
        </authorList>
    </citation>
    <scope>NUCLEOTIDE SEQUENCE [LARGE SCALE GENOMIC DNA]</scope>
    <source>
        <strain evidence="3 4">CGMCC 1.8891</strain>
    </source>
</reference>
<feature type="region of interest" description="Disordered" evidence="1">
    <location>
        <begin position="26"/>
        <end position="46"/>
    </location>
</feature>
<gene>
    <name evidence="2" type="ORF">Q4494_15710</name>
    <name evidence="3" type="ORF">SAMN04488138_12114</name>
</gene>
<evidence type="ECO:0000313" key="4">
    <source>
        <dbReference type="Proteomes" id="UP000183299"/>
    </source>
</evidence>
<dbReference type="InterPro" id="IPR022254">
    <property type="entry name" value="DUF3775"/>
</dbReference>